<dbReference type="AlphaFoldDB" id="A0A8D8I4T4"/>
<reference evidence="1" key="1">
    <citation type="submission" date="2021-05" db="EMBL/GenBank/DDBJ databases">
        <authorList>
            <person name="Alioto T."/>
            <person name="Alioto T."/>
            <person name="Gomez Garrido J."/>
        </authorList>
    </citation>
    <scope>NUCLEOTIDE SEQUENCE</scope>
</reference>
<name>A0A8D8I4T4_CULPI</name>
<dbReference type="EMBL" id="HBUE01343566">
    <property type="protein sequence ID" value="CAG6599573.1"/>
    <property type="molecule type" value="Transcribed_RNA"/>
</dbReference>
<sequence length="193" mass="21751">MMSTFESMIFRRECRTTTSLTEWRSTGIPNGVRVLRMKLTKPVPSYVSIKGLISLAAHFWISTCRRCEQRNHPDKTCSAAKAGKTNVNCEMTTCKQTTTNTIVPDPTTTTEADLVSEVDTIDDGFSTVGKRGKTIKRQLSAESKITPQEKKCHINYGTDSEMDEEMLLQIGAEDSAKLKTDNFMKWCELKYMS</sequence>
<protein>
    <submittedName>
        <fullName evidence="1">(northern house mosquito) hypothetical protein</fullName>
    </submittedName>
</protein>
<organism evidence="1">
    <name type="scientific">Culex pipiens</name>
    <name type="common">House mosquito</name>
    <dbReference type="NCBI Taxonomy" id="7175"/>
    <lineage>
        <taxon>Eukaryota</taxon>
        <taxon>Metazoa</taxon>
        <taxon>Ecdysozoa</taxon>
        <taxon>Arthropoda</taxon>
        <taxon>Hexapoda</taxon>
        <taxon>Insecta</taxon>
        <taxon>Pterygota</taxon>
        <taxon>Neoptera</taxon>
        <taxon>Endopterygota</taxon>
        <taxon>Diptera</taxon>
        <taxon>Nematocera</taxon>
        <taxon>Culicoidea</taxon>
        <taxon>Culicidae</taxon>
        <taxon>Culicinae</taxon>
        <taxon>Culicini</taxon>
        <taxon>Culex</taxon>
        <taxon>Culex</taxon>
    </lineage>
</organism>
<proteinExistence type="predicted"/>
<dbReference type="EMBL" id="HBUE01002665">
    <property type="protein sequence ID" value="CAG6444336.1"/>
    <property type="molecule type" value="Transcribed_RNA"/>
</dbReference>
<accession>A0A8D8I4T4</accession>
<evidence type="ECO:0000313" key="1">
    <source>
        <dbReference type="EMBL" id="CAG6547379.1"/>
    </source>
</evidence>
<dbReference type="EMBL" id="HBUE01236643">
    <property type="protein sequence ID" value="CAG6547379.1"/>
    <property type="molecule type" value="Transcribed_RNA"/>
</dbReference>